<dbReference type="EMBL" id="JASBNA010000053">
    <property type="protein sequence ID" value="KAK7680035.1"/>
    <property type="molecule type" value="Genomic_DNA"/>
</dbReference>
<sequence length="105" mass="11911">MCLGSLANAGHRWIGSRLFSDRTLWWTSFFESIFRRPLSEAGTLRKDRLICRCQSHSISTHGYIIPSKDPTHFGFDFSTSAEQAELVAVKLKCPAYSNSPPHSRH</sequence>
<name>A0AAW0FTK7_9APHY</name>
<evidence type="ECO:0000313" key="1">
    <source>
        <dbReference type="EMBL" id="KAK7680035.1"/>
    </source>
</evidence>
<organism evidence="1 2">
    <name type="scientific">Cerrena zonata</name>
    <dbReference type="NCBI Taxonomy" id="2478898"/>
    <lineage>
        <taxon>Eukaryota</taxon>
        <taxon>Fungi</taxon>
        <taxon>Dikarya</taxon>
        <taxon>Basidiomycota</taxon>
        <taxon>Agaricomycotina</taxon>
        <taxon>Agaricomycetes</taxon>
        <taxon>Polyporales</taxon>
        <taxon>Cerrenaceae</taxon>
        <taxon>Cerrena</taxon>
    </lineage>
</organism>
<gene>
    <name evidence="1" type="ORF">QCA50_016981</name>
</gene>
<comment type="caution">
    <text evidence="1">The sequence shown here is derived from an EMBL/GenBank/DDBJ whole genome shotgun (WGS) entry which is preliminary data.</text>
</comment>
<dbReference type="AlphaFoldDB" id="A0AAW0FTK7"/>
<dbReference type="Proteomes" id="UP001385951">
    <property type="component" value="Unassembled WGS sequence"/>
</dbReference>
<keyword evidence="2" id="KW-1185">Reference proteome</keyword>
<reference evidence="1 2" key="1">
    <citation type="submission" date="2022-09" db="EMBL/GenBank/DDBJ databases">
        <authorList>
            <person name="Palmer J.M."/>
        </authorList>
    </citation>
    <scope>NUCLEOTIDE SEQUENCE [LARGE SCALE GENOMIC DNA]</scope>
    <source>
        <strain evidence="1 2">DSM 7382</strain>
    </source>
</reference>
<evidence type="ECO:0000313" key="2">
    <source>
        <dbReference type="Proteomes" id="UP001385951"/>
    </source>
</evidence>
<proteinExistence type="predicted"/>
<protein>
    <submittedName>
        <fullName evidence="1">Uncharacterized protein</fullName>
    </submittedName>
</protein>
<accession>A0AAW0FTK7</accession>